<reference evidence="3" key="1">
    <citation type="submission" date="2016-10" db="EMBL/GenBank/DDBJ databases">
        <authorList>
            <person name="Varghese N."/>
            <person name="Submissions S."/>
        </authorList>
    </citation>
    <scope>NUCLEOTIDE SEQUENCE [LARGE SCALE GENOMIC DNA]</scope>
    <source>
        <strain evidence="3">DSM 17724</strain>
    </source>
</reference>
<dbReference type="Proteomes" id="UP000199469">
    <property type="component" value="Unassembled WGS sequence"/>
</dbReference>
<keyword evidence="1" id="KW-1133">Transmembrane helix</keyword>
<dbReference type="AlphaFoldDB" id="A0A1I0S2U8"/>
<evidence type="ECO:0008006" key="4">
    <source>
        <dbReference type="Google" id="ProtNLM"/>
    </source>
</evidence>
<keyword evidence="3" id="KW-1185">Reference proteome</keyword>
<accession>A0A1I0S2U8</accession>
<sequence>MTEEILTYNTPNSEQILRQINQYEFKRIWENNLKKNNKNLFWTVFFLLLAGFMLFYKEHLGYFFAGLGLMYISIFINYRSIYRKQKEKLNTLLDKEIKDLTTNSKDVIWEFTPTYFRFKNYKSDFKFNWETISYCLLDDQYLYITVSPYMNFILDKANIDEENFNKTIDYLKNKSHFKAV</sequence>
<evidence type="ECO:0000256" key="1">
    <source>
        <dbReference type="SAM" id="Phobius"/>
    </source>
</evidence>
<feature type="transmembrane region" description="Helical" evidence="1">
    <location>
        <begin position="62"/>
        <end position="78"/>
    </location>
</feature>
<feature type="transmembrane region" description="Helical" evidence="1">
    <location>
        <begin position="39"/>
        <end position="56"/>
    </location>
</feature>
<protein>
    <recommendedName>
        <fullName evidence="4">YcxB-like protein</fullName>
    </recommendedName>
</protein>
<gene>
    <name evidence="2" type="ORF">SAMN05421841_3948</name>
</gene>
<dbReference type="OrthoDB" id="1258766at2"/>
<dbReference type="RefSeq" id="WP_089795713.1">
    <property type="nucleotide sequence ID" value="NZ_FOIU01000004.1"/>
</dbReference>
<keyword evidence="1" id="KW-0812">Transmembrane</keyword>
<dbReference type="STRING" id="356305.SAMN05421841_3948"/>
<evidence type="ECO:0000313" key="3">
    <source>
        <dbReference type="Proteomes" id="UP000199469"/>
    </source>
</evidence>
<organism evidence="2 3">
    <name type="scientific">Chryseobacterium wanjuense</name>
    <dbReference type="NCBI Taxonomy" id="356305"/>
    <lineage>
        <taxon>Bacteria</taxon>
        <taxon>Pseudomonadati</taxon>
        <taxon>Bacteroidota</taxon>
        <taxon>Flavobacteriia</taxon>
        <taxon>Flavobacteriales</taxon>
        <taxon>Weeksellaceae</taxon>
        <taxon>Chryseobacterium group</taxon>
        <taxon>Chryseobacterium</taxon>
    </lineage>
</organism>
<keyword evidence="1" id="KW-0472">Membrane</keyword>
<proteinExistence type="predicted"/>
<evidence type="ECO:0000313" key="2">
    <source>
        <dbReference type="EMBL" id="SEW48964.1"/>
    </source>
</evidence>
<name>A0A1I0S2U8_9FLAO</name>
<dbReference type="EMBL" id="FOIU01000004">
    <property type="protein sequence ID" value="SEW48964.1"/>
    <property type="molecule type" value="Genomic_DNA"/>
</dbReference>